<evidence type="ECO:0000256" key="4">
    <source>
        <dbReference type="PROSITE-ProRule" id="PRU00146"/>
    </source>
</evidence>
<dbReference type="Pfam" id="PF00628">
    <property type="entry name" value="PHD"/>
    <property type="match status" value="1"/>
</dbReference>
<proteinExistence type="predicted"/>
<dbReference type="PROSITE" id="PS01359">
    <property type="entry name" value="ZF_PHD_1"/>
    <property type="match status" value="1"/>
</dbReference>
<keyword evidence="3" id="KW-0862">Zinc</keyword>
<organism evidence="8 9">
    <name type="scientific">Cuscuta epithymum</name>
    <dbReference type="NCBI Taxonomy" id="186058"/>
    <lineage>
        <taxon>Eukaryota</taxon>
        <taxon>Viridiplantae</taxon>
        <taxon>Streptophyta</taxon>
        <taxon>Embryophyta</taxon>
        <taxon>Tracheophyta</taxon>
        <taxon>Spermatophyta</taxon>
        <taxon>Magnoliopsida</taxon>
        <taxon>eudicotyledons</taxon>
        <taxon>Gunneridae</taxon>
        <taxon>Pentapetalae</taxon>
        <taxon>asterids</taxon>
        <taxon>lamiids</taxon>
        <taxon>Solanales</taxon>
        <taxon>Convolvulaceae</taxon>
        <taxon>Cuscuteae</taxon>
        <taxon>Cuscuta</taxon>
        <taxon>Cuscuta subgen. Cuscuta</taxon>
    </lineage>
</organism>
<keyword evidence="9" id="KW-1185">Reference proteome</keyword>
<dbReference type="InterPro" id="IPR019786">
    <property type="entry name" value="Zinc_finger_PHD-type_CS"/>
</dbReference>
<keyword evidence="1" id="KW-0479">Metal-binding</keyword>
<evidence type="ECO:0000259" key="7">
    <source>
        <dbReference type="PROSITE" id="PS51038"/>
    </source>
</evidence>
<evidence type="ECO:0000256" key="3">
    <source>
        <dbReference type="ARBA" id="ARBA00022833"/>
    </source>
</evidence>
<dbReference type="GO" id="GO:0008270">
    <property type="term" value="F:zinc ion binding"/>
    <property type="evidence" value="ECO:0007669"/>
    <property type="project" value="UniProtKB-KW"/>
</dbReference>
<evidence type="ECO:0000313" key="9">
    <source>
        <dbReference type="Proteomes" id="UP001152523"/>
    </source>
</evidence>
<dbReference type="AlphaFoldDB" id="A0AAV0DN58"/>
<feature type="domain" description="PHD-type" evidence="6">
    <location>
        <begin position="187"/>
        <end position="238"/>
    </location>
</feature>
<dbReference type="Gene3D" id="2.30.30.490">
    <property type="match status" value="1"/>
</dbReference>
<reference evidence="8" key="1">
    <citation type="submission" date="2022-07" db="EMBL/GenBank/DDBJ databases">
        <authorList>
            <person name="Macas J."/>
            <person name="Novak P."/>
            <person name="Neumann P."/>
        </authorList>
    </citation>
    <scope>NUCLEOTIDE SEQUENCE</scope>
</reference>
<dbReference type="InterPro" id="IPR001025">
    <property type="entry name" value="BAH_dom"/>
</dbReference>
<dbReference type="GO" id="GO:0003682">
    <property type="term" value="F:chromatin binding"/>
    <property type="evidence" value="ECO:0007669"/>
    <property type="project" value="InterPro"/>
</dbReference>
<dbReference type="PROSITE" id="PS50016">
    <property type="entry name" value="ZF_PHD_2"/>
    <property type="match status" value="1"/>
</dbReference>
<evidence type="ECO:0000256" key="2">
    <source>
        <dbReference type="ARBA" id="ARBA00022771"/>
    </source>
</evidence>
<feature type="region of interest" description="Disordered" evidence="5">
    <location>
        <begin position="246"/>
        <end position="265"/>
    </location>
</feature>
<dbReference type="Proteomes" id="UP001152523">
    <property type="component" value="Unassembled WGS sequence"/>
</dbReference>
<dbReference type="InterPro" id="IPR001965">
    <property type="entry name" value="Znf_PHD"/>
</dbReference>
<dbReference type="InterPro" id="IPR013083">
    <property type="entry name" value="Znf_RING/FYVE/PHD"/>
</dbReference>
<evidence type="ECO:0000259" key="6">
    <source>
        <dbReference type="PROSITE" id="PS50016"/>
    </source>
</evidence>
<dbReference type="SUPFAM" id="SSF57903">
    <property type="entry name" value="FYVE/PHD zinc finger"/>
    <property type="match status" value="1"/>
</dbReference>
<evidence type="ECO:0000313" key="8">
    <source>
        <dbReference type="EMBL" id="CAH9105744.1"/>
    </source>
</evidence>
<dbReference type="PROSITE" id="PS51038">
    <property type="entry name" value="BAH"/>
    <property type="match status" value="1"/>
</dbReference>
<keyword evidence="2 4" id="KW-0863">Zinc-finger</keyword>
<dbReference type="InterPro" id="IPR019787">
    <property type="entry name" value="Znf_PHD-finger"/>
</dbReference>
<accession>A0AAV0DN58</accession>
<dbReference type="Pfam" id="PF01426">
    <property type="entry name" value="BAH"/>
    <property type="match status" value="1"/>
</dbReference>
<feature type="domain" description="BAH" evidence="7">
    <location>
        <begin position="70"/>
        <end position="185"/>
    </location>
</feature>
<dbReference type="PANTHER" id="PTHR46364">
    <property type="entry name" value="OS08G0421900 PROTEIN"/>
    <property type="match status" value="1"/>
</dbReference>
<dbReference type="SMART" id="SM00249">
    <property type="entry name" value="PHD"/>
    <property type="match status" value="1"/>
</dbReference>
<evidence type="ECO:0000256" key="1">
    <source>
        <dbReference type="ARBA" id="ARBA00022723"/>
    </source>
</evidence>
<dbReference type="Gene3D" id="3.30.40.10">
    <property type="entry name" value="Zinc/RING finger domain, C3HC4 (zinc finger)"/>
    <property type="match status" value="1"/>
</dbReference>
<dbReference type="EMBL" id="CAMAPF010000132">
    <property type="protein sequence ID" value="CAH9105744.1"/>
    <property type="molecule type" value="Genomic_DNA"/>
</dbReference>
<protein>
    <submittedName>
        <fullName evidence="8">Uncharacterized protein</fullName>
    </submittedName>
</protein>
<name>A0AAV0DN58_9ASTE</name>
<gene>
    <name evidence="8" type="ORF">CEPIT_LOCUS17320</name>
</gene>
<dbReference type="InterPro" id="IPR043151">
    <property type="entry name" value="BAH_sf"/>
</dbReference>
<dbReference type="InterPro" id="IPR011011">
    <property type="entry name" value="Znf_FYVE_PHD"/>
</dbReference>
<dbReference type="SMART" id="SM00439">
    <property type="entry name" value="BAH"/>
    <property type="match status" value="1"/>
</dbReference>
<evidence type="ECO:0000256" key="5">
    <source>
        <dbReference type="SAM" id="MobiDB-lite"/>
    </source>
</evidence>
<sequence>MHVLLRTFVHSLYEPLALVFGDQGSYTQHIFSPTSSFSLTDQLDRAIVTMAKSRHGKRDLHSYTIRGTNRVVRAGECVLMRSPENETAPYVAYVQKIEADDRNNVNVCVRWYYRPEETMRGRQSFHGTKELFLSDHYDVQSAETIEGKCTVHSFMAYTELSCVGPDDYYCRFEYNAATGACHPDRVVVYCKCQLPYNPDDLMMQCEACKDWFHPRCEGMSIQQAKQQDRFVCTACLSAQHAKKRPSECPVSAMSSDKVRPKRQKR</sequence>
<comment type="caution">
    <text evidence="8">The sequence shown here is derived from an EMBL/GenBank/DDBJ whole genome shotgun (WGS) entry which is preliminary data.</text>
</comment>